<dbReference type="RefSeq" id="WP_013864296.1">
    <property type="nucleotide sequence ID" value="NC_015635.1"/>
</dbReference>
<feature type="domain" description="Metallo-beta-lactamase" evidence="1">
    <location>
        <begin position="20"/>
        <end position="189"/>
    </location>
</feature>
<dbReference type="PANTHER" id="PTHR42951">
    <property type="entry name" value="METALLO-BETA-LACTAMASE DOMAIN-CONTAINING"/>
    <property type="match status" value="1"/>
</dbReference>
<dbReference type="GO" id="GO:0016787">
    <property type="term" value="F:hydrolase activity"/>
    <property type="evidence" value="ECO:0007669"/>
    <property type="project" value="UniProtKB-KW"/>
</dbReference>
<dbReference type="STRING" id="1032480.MLP_34240"/>
<accession>F5XMI1</accession>
<evidence type="ECO:0000313" key="3">
    <source>
        <dbReference type="Proteomes" id="UP000007947"/>
    </source>
</evidence>
<dbReference type="InterPro" id="IPR036866">
    <property type="entry name" value="RibonucZ/Hydroxyglut_hydro"/>
</dbReference>
<dbReference type="Gene3D" id="3.60.15.10">
    <property type="entry name" value="Ribonuclease Z/Hydroxyacylglutathione hydrolase-like"/>
    <property type="match status" value="1"/>
</dbReference>
<dbReference type="KEGG" id="mph:MLP_34240"/>
<name>F5XMI1_MICPN</name>
<dbReference type="HOGENOM" id="CLU_056342_5_2_11"/>
<keyword evidence="2" id="KW-0378">Hydrolase</keyword>
<proteinExistence type="predicted"/>
<dbReference type="SMART" id="SM00849">
    <property type="entry name" value="Lactamase_B"/>
    <property type="match status" value="1"/>
</dbReference>
<organism evidence="2 3">
    <name type="scientific">Microlunatus phosphovorus (strain ATCC 700054 / DSM 10555 / JCM 9379 / NBRC 101784 / NCIMB 13414 / VKM Ac-1990 / NM-1)</name>
    <dbReference type="NCBI Taxonomy" id="1032480"/>
    <lineage>
        <taxon>Bacteria</taxon>
        <taxon>Bacillati</taxon>
        <taxon>Actinomycetota</taxon>
        <taxon>Actinomycetes</taxon>
        <taxon>Propionibacteriales</taxon>
        <taxon>Propionibacteriaceae</taxon>
        <taxon>Microlunatus</taxon>
    </lineage>
</organism>
<dbReference type="Pfam" id="PF00753">
    <property type="entry name" value="Lactamase_B"/>
    <property type="match status" value="1"/>
</dbReference>
<dbReference type="Proteomes" id="UP000007947">
    <property type="component" value="Chromosome"/>
</dbReference>
<sequence length="261" mass="26979">MADHTYVATAGFSLDGETGEINVGLVVGSEAALLVDAGGTAEQGRLLQQAAAEITELPLTTVVLTHAHADHAHGLAGIETATSIAHESTRDRLALDPATPTLPSRAVSVAAAIDLGGGVRVEAVHLGRGHTDGDLIVVVPDVQVVFAGDLVESAGPPQYGPDSYPHEWPATLDGLVGITLDHSVIVPGHGPVMTRDDVFEQRSRVAAVSGEITRLGSLGVSVEDAEDRTEWALPFAAVREGYAVGVKQARAAAPVRQLPLV</sequence>
<dbReference type="AlphaFoldDB" id="F5XMI1"/>
<dbReference type="SUPFAM" id="SSF56281">
    <property type="entry name" value="Metallo-hydrolase/oxidoreductase"/>
    <property type="match status" value="1"/>
</dbReference>
<dbReference type="PANTHER" id="PTHR42951:SF4">
    <property type="entry name" value="ACYL-COENZYME A THIOESTERASE MBLAC2"/>
    <property type="match status" value="1"/>
</dbReference>
<dbReference type="InterPro" id="IPR001279">
    <property type="entry name" value="Metallo-B-lactamas"/>
</dbReference>
<protein>
    <submittedName>
        <fullName evidence="2">Putative hydrolase</fullName>
    </submittedName>
</protein>
<evidence type="ECO:0000313" key="2">
    <source>
        <dbReference type="EMBL" id="BAK36438.1"/>
    </source>
</evidence>
<dbReference type="eggNOG" id="COG0491">
    <property type="taxonomic scope" value="Bacteria"/>
</dbReference>
<reference evidence="2 3" key="1">
    <citation type="submission" date="2011-05" db="EMBL/GenBank/DDBJ databases">
        <title>Whole genome sequence of Microlunatus phosphovorus NM-1.</title>
        <authorList>
            <person name="Hosoyama A."/>
            <person name="Sasaki K."/>
            <person name="Harada T."/>
            <person name="Igarashi R."/>
            <person name="Kawakoshi A."/>
            <person name="Sasagawa M."/>
            <person name="Fukada J."/>
            <person name="Nakamura S."/>
            <person name="Katano Y."/>
            <person name="Hanada S."/>
            <person name="Kamagata Y."/>
            <person name="Nakamura N."/>
            <person name="Yamazaki S."/>
            <person name="Fujita N."/>
        </authorList>
    </citation>
    <scope>NUCLEOTIDE SEQUENCE [LARGE SCALE GENOMIC DNA]</scope>
    <source>
        <strain evidence="3">ATCC 700054 / DSM 10555 / JCM 9379 / NBRC 101784 / NCIMB 13414 / VKM Ac-1990 / NM-1</strain>
    </source>
</reference>
<dbReference type="CDD" id="cd16282">
    <property type="entry name" value="metallo-hydrolase-like_MBL-fold"/>
    <property type="match status" value="1"/>
</dbReference>
<keyword evidence="3" id="KW-1185">Reference proteome</keyword>
<dbReference type="EMBL" id="AP012204">
    <property type="protein sequence ID" value="BAK36438.1"/>
    <property type="molecule type" value="Genomic_DNA"/>
</dbReference>
<evidence type="ECO:0000259" key="1">
    <source>
        <dbReference type="SMART" id="SM00849"/>
    </source>
</evidence>
<dbReference type="InterPro" id="IPR050855">
    <property type="entry name" value="NDM-1-like"/>
</dbReference>
<gene>
    <name evidence="2" type="ordered locus">MLP_34240</name>
</gene>